<keyword evidence="2" id="KW-1185">Reference proteome</keyword>
<evidence type="ECO:0000313" key="2">
    <source>
        <dbReference type="Proteomes" id="UP001234178"/>
    </source>
</evidence>
<evidence type="ECO:0000313" key="1">
    <source>
        <dbReference type="EMBL" id="KAK4007571.1"/>
    </source>
</evidence>
<dbReference type="EMBL" id="JAOYFB010000002">
    <property type="protein sequence ID" value="KAK4007571.1"/>
    <property type="molecule type" value="Genomic_DNA"/>
</dbReference>
<proteinExistence type="predicted"/>
<comment type="caution">
    <text evidence="1">The sequence shown here is derived from an EMBL/GenBank/DDBJ whole genome shotgun (WGS) entry which is preliminary data.</text>
</comment>
<name>A0ABQ9Z3W7_9CRUS</name>
<dbReference type="Proteomes" id="UP001234178">
    <property type="component" value="Unassembled WGS sequence"/>
</dbReference>
<sequence>MEWGCPSHWRPCFHCGKHLLRRPLLGETICEMSVGIGQVTCTSAERTVSSAPGSTRTIRPIGKHDVSYGKLASTMEPLFSLDETGVCIPASNDSKNASIFLERPSNAVYLSVPVEPKNLHEAGGLDVRAKMIRSQGVRFHRIAAHWGQLAGV</sequence>
<protein>
    <submittedName>
        <fullName evidence="1">Uncharacterized protein</fullName>
    </submittedName>
</protein>
<gene>
    <name evidence="1" type="ORF">OUZ56_012729</name>
</gene>
<organism evidence="1 2">
    <name type="scientific">Daphnia magna</name>
    <dbReference type="NCBI Taxonomy" id="35525"/>
    <lineage>
        <taxon>Eukaryota</taxon>
        <taxon>Metazoa</taxon>
        <taxon>Ecdysozoa</taxon>
        <taxon>Arthropoda</taxon>
        <taxon>Crustacea</taxon>
        <taxon>Branchiopoda</taxon>
        <taxon>Diplostraca</taxon>
        <taxon>Cladocera</taxon>
        <taxon>Anomopoda</taxon>
        <taxon>Daphniidae</taxon>
        <taxon>Daphnia</taxon>
    </lineage>
</organism>
<reference evidence="1 2" key="1">
    <citation type="journal article" date="2023" name="Nucleic Acids Res.">
        <title>The hologenome of Daphnia magna reveals possible DNA methylation and microbiome-mediated evolution of the host genome.</title>
        <authorList>
            <person name="Chaturvedi A."/>
            <person name="Li X."/>
            <person name="Dhandapani V."/>
            <person name="Marshall H."/>
            <person name="Kissane S."/>
            <person name="Cuenca-Cambronero M."/>
            <person name="Asole G."/>
            <person name="Calvet F."/>
            <person name="Ruiz-Romero M."/>
            <person name="Marangio P."/>
            <person name="Guigo R."/>
            <person name="Rago D."/>
            <person name="Mirbahai L."/>
            <person name="Eastwood N."/>
            <person name="Colbourne J.K."/>
            <person name="Zhou J."/>
            <person name="Mallon E."/>
            <person name="Orsini L."/>
        </authorList>
    </citation>
    <scope>NUCLEOTIDE SEQUENCE [LARGE SCALE GENOMIC DNA]</scope>
    <source>
        <strain evidence="1">LRV0_1</strain>
    </source>
</reference>
<accession>A0ABQ9Z3W7</accession>